<dbReference type="AlphaFoldDB" id="A0A504J0V9"/>
<evidence type="ECO:0000313" key="1">
    <source>
        <dbReference type="EMBL" id="TPN84054.1"/>
    </source>
</evidence>
<proteinExistence type="predicted"/>
<sequence>METEKLLFRLLEAFPVKVLKQHFSLNEVKREKLIIKIMTSFSEAEIISFCFQNFGFLKQHIYVVSPNHKLQSNWTPVPKYFVSNAQIEGQKAYNLLFTATYDVFNSSKNQKEQIHFYVPTQIRSYEGYLIISINILERSISNYNGDTLVLLTKRLDESMYIDQINESLPKGISVVSSDLNKGIKALWHEDYVDAAYVKFKKSKSTSTEAMDEANTLKVIYPDVYQKIMASPIDKKVLKVLDKTSVVKRFAIEPFKGKISISRFSDTNNAIVELVNLILSKN</sequence>
<accession>A0A504J0V9</accession>
<reference evidence="1 2" key="1">
    <citation type="submission" date="2019-06" db="EMBL/GenBank/DDBJ databases">
        <authorList>
            <person name="Meng X."/>
        </authorList>
    </citation>
    <scope>NUCLEOTIDE SEQUENCE [LARGE SCALE GENOMIC DNA]</scope>
    <source>
        <strain evidence="1 2">M625</strain>
    </source>
</reference>
<evidence type="ECO:0000313" key="2">
    <source>
        <dbReference type="Proteomes" id="UP000315540"/>
    </source>
</evidence>
<name>A0A504J0V9_9FLAO</name>
<dbReference type="EMBL" id="VFWZ01000006">
    <property type="protein sequence ID" value="TPN84054.1"/>
    <property type="molecule type" value="Genomic_DNA"/>
</dbReference>
<dbReference type="OrthoDB" id="1328914at2"/>
<gene>
    <name evidence="1" type="ORF">FHK87_19020</name>
</gene>
<keyword evidence="2" id="KW-1185">Reference proteome</keyword>
<comment type="caution">
    <text evidence="1">The sequence shown here is derived from an EMBL/GenBank/DDBJ whole genome shotgun (WGS) entry which is preliminary data.</text>
</comment>
<dbReference type="Proteomes" id="UP000315540">
    <property type="component" value="Unassembled WGS sequence"/>
</dbReference>
<protein>
    <submittedName>
        <fullName evidence="1">Uncharacterized protein</fullName>
    </submittedName>
</protein>
<organism evidence="1 2">
    <name type="scientific">Aquimarina algicola</name>
    <dbReference type="NCBI Taxonomy" id="2589995"/>
    <lineage>
        <taxon>Bacteria</taxon>
        <taxon>Pseudomonadati</taxon>
        <taxon>Bacteroidota</taxon>
        <taxon>Flavobacteriia</taxon>
        <taxon>Flavobacteriales</taxon>
        <taxon>Flavobacteriaceae</taxon>
        <taxon>Aquimarina</taxon>
    </lineage>
</organism>
<dbReference type="RefSeq" id="WP_140595362.1">
    <property type="nucleotide sequence ID" value="NZ_VFWZ01000006.1"/>
</dbReference>